<feature type="active site" description="Proton donor" evidence="13">
    <location>
        <position position="254"/>
    </location>
</feature>
<dbReference type="GO" id="GO:0016052">
    <property type="term" value="P:carbohydrate catabolic process"/>
    <property type="evidence" value="ECO:0007669"/>
    <property type="project" value="InterPro"/>
</dbReference>
<evidence type="ECO:0000256" key="1">
    <source>
        <dbReference type="ARBA" id="ARBA00000548"/>
    </source>
</evidence>
<protein>
    <recommendedName>
        <fullName evidence="4">alpha-amylase</fullName>
        <ecNumber evidence="4">3.2.1.1</ecNumber>
    </recommendedName>
</protein>
<comment type="cofactor">
    <cofactor evidence="2">
        <name>Ca(2+)</name>
        <dbReference type="ChEBI" id="CHEBI:29108"/>
    </cofactor>
</comment>
<evidence type="ECO:0000256" key="16">
    <source>
        <dbReference type="PIRSR" id="PIRSR001024-4"/>
    </source>
</evidence>
<evidence type="ECO:0000256" key="11">
    <source>
        <dbReference type="ARBA" id="ARBA00023277"/>
    </source>
</evidence>
<evidence type="ECO:0000256" key="2">
    <source>
        <dbReference type="ARBA" id="ARBA00001913"/>
    </source>
</evidence>
<evidence type="ECO:0000313" key="21">
    <source>
        <dbReference type="Proteomes" id="UP001215280"/>
    </source>
</evidence>
<evidence type="ECO:0000259" key="19">
    <source>
        <dbReference type="SMART" id="SM00642"/>
    </source>
</evidence>
<feature type="disulfide bond" evidence="16">
    <location>
        <begin position="174"/>
        <end position="188"/>
    </location>
</feature>
<feature type="binding site" evidence="17">
    <location>
        <position position="228"/>
    </location>
    <ligand>
        <name>substrate</name>
    </ligand>
</feature>
<evidence type="ECO:0000256" key="14">
    <source>
        <dbReference type="PIRSR" id="PIRSR001024-2"/>
    </source>
</evidence>
<feature type="binding site" evidence="17">
    <location>
        <position position="372"/>
    </location>
    <ligand>
        <name>substrate</name>
    </ligand>
</feature>
<evidence type="ECO:0000256" key="4">
    <source>
        <dbReference type="ARBA" id="ARBA00012595"/>
    </source>
</evidence>
<keyword evidence="11" id="KW-0119">Carbohydrate metabolism</keyword>
<evidence type="ECO:0000256" key="9">
    <source>
        <dbReference type="ARBA" id="ARBA00023157"/>
    </source>
</evidence>
<evidence type="ECO:0000256" key="18">
    <source>
        <dbReference type="SAM" id="SignalP"/>
    </source>
</evidence>
<dbReference type="Pfam" id="PF09260">
    <property type="entry name" value="A_amylase_dom_C"/>
    <property type="match status" value="1"/>
</dbReference>
<dbReference type="SMART" id="SM00642">
    <property type="entry name" value="Aamy"/>
    <property type="match status" value="1"/>
</dbReference>
<evidence type="ECO:0000256" key="6">
    <source>
        <dbReference type="ARBA" id="ARBA00022729"/>
    </source>
</evidence>
<feature type="site" description="Transition state stabilizer" evidence="14">
    <location>
        <position position="325"/>
    </location>
</feature>
<feature type="binding site" evidence="17">
    <location>
        <position position="325"/>
    </location>
    <ligand>
        <name>substrate</name>
    </ligand>
</feature>
<comment type="caution">
    <text evidence="20">The sequence shown here is derived from an EMBL/GenBank/DDBJ whole genome shotgun (WGS) entry which is preliminary data.</text>
</comment>
<feature type="disulfide bond" evidence="16">
    <location>
        <begin position="47"/>
        <end position="55"/>
    </location>
</feature>
<dbReference type="PANTHER" id="PTHR10357:SF215">
    <property type="entry name" value="ALPHA-AMYLASE 1"/>
    <property type="match status" value="1"/>
</dbReference>
<dbReference type="FunFam" id="3.20.20.80:FF:000120">
    <property type="entry name" value="Alpha-amylase A"/>
    <property type="match status" value="1"/>
</dbReference>
<keyword evidence="21" id="KW-1185">Reference proteome</keyword>
<dbReference type="InterPro" id="IPR013780">
    <property type="entry name" value="Glyco_hydro_b"/>
</dbReference>
<feature type="domain" description="Glycosyl hydrolase family 13 catalytic" evidence="19">
    <location>
        <begin position="31"/>
        <end position="397"/>
    </location>
</feature>
<evidence type="ECO:0000256" key="3">
    <source>
        <dbReference type="ARBA" id="ARBA00008061"/>
    </source>
</evidence>
<organism evidence="20 21">
    <name type="scientific">Mycena maculata</name>
    <dbReference type="NCBI Taxonomy" id="230809"/>
    <lineage>
        <taxon>Eukaryota</taxon>
        <taxon>Fungi</taxon>
        <taxon>Dikarya</taxon>
        <taxon>Basidiomycota</taxon>
        <taxon>Agaricomycotina</taxon>
        <taxon>Agaricomycetes</taxon>
        <taxon>Agaricomycetidae</taxon>
        <taxon>Agaricales</taxon>
        <taxon>Marasmiineae</taxon>
        <taxon>Mycenaceae</taxon>
        <taxon>Mycena</taxon>
    </lineage>
</organism>
<gene>
    <name evidence="20" type="ORF">DFH07DRAFT_758052</name>
</gene>
<evidence type="ECO:0000256" key="13">
    <source>
        <dbReference type="PIRSR" id="PIRSR001024-1"/>
    </source>
</evidence>
<dbReference type="AlphaFoldDB" id="A0AAD7HSU4"/>
<comment type="similarity">
    <text evidence="3">Belongs to the glycosyl hydrolase 13 family.</text>
</comment>
<dbReference type="Gene3D" id="2.60.40.1180">
    <property type="entry name" value="Golgi alpha-mannosidase II"/>
    <property type="match status" value="1"/>
</dbReference>
<sequence length="537" mass="57237">MLHSFLLSSLLLASPALAATAADWSTRMIYQVVTDRFALSDNSSSACDTSNRTYCGGSWVGIINHLDYIQNMGFDAVWISPIVENVDGTGYGDGYHGYWSRDIDTVSTRFGSTDDLKALSTAIHERGMYFMLDIVINHFAGVPTNDTVSQDNLFTFDYSELLPFGTEAEFHTQCFISDYTNQTNVEQCWLGDKVLPLPDIDTEDDAVVATLNAWIKNIVAEYGIDGVRIDTVKHIRHDFWSNFTASAGVFTLGEVLSENATYAGSYIGAVDAVLDYPSWYNLVGAFNDSLGNLSALENSPALASLAPDGPSSIALLTATFLENHDQPRFASYTSDSALTKNAMTWPFVTDGIPIMYYGQEQGYAGGADPYNREALWLSGYMTDKPLVAHAQSLTAVRKLAIAGNASFLTGPARWISQADPSTLMLSKLPLTTLLTNIGTMGTRAPTWSIPAGLYAPNTTLVDALACKTVTVDGQGGATVVTAEAGLPQVLIPASMLSKAGGACPALATGGSSGARQGRRAVAGLAVLGAVLGVLALV</sequence>
<feature type="binding site" evidence="17">
    <location>
        <position position="138"/>
    </location>
    <ligand>
        <name>substrate</name>
    </ligand>
</feature>
<accession>A0AAD7HSU4</accession>
<keyword evidence="10" id="KW-0325">Glycoprotein</keyword>
<comment type="catalytic activity">
    <reaction evidence="1">
        <text>Endohydrolysis of (1-&gt;4)-alpha-D-glucosidic linkages in polysaccharides containing three or more (1-&gt;4)-alpha-linked D-glucose units.</text>
        <dbReference type="EC" id="3.2.1.1"/>
    </reaction>
</comment>
<evidence type="ECO:0000256" key="5">
    <source>
        <dbReference type="ARBA" id="ARBA00022723"/>
    </source>
</evidence>
<dbReference type="InterPro" id="IPR015340">
    <property type="entry name" value="A_amylase_C_dom"/>
</dbReference>
<dbReference type="EC" id="3.2.1.1" evidence="4"/>
<dbReference type="PIRSF" id="PIRSF001024">
    <property type="entry name" value="Alph-amyl_fung"/>
    <property type="match status" value="1"/>
</dbReference>
<dbReference type="PANTHER" id="PTHR10357">
    <property type="entry name" value="ALPHA-AMYLASE FAMILY MEMBER"/>
    <property type="match status" value="1"/>
</dbReference>
<proteinExistence type="inferred from homology"/>
<dbReference type="InterPro" id="IPR017853">
    <property type="entry name" value="GH"/>
</dbReference>
<evidence type="ECO:0000256" key="10">
    <source>
        <dbReference type="ARBA" id="ARBA00023180"/>
    </source>
</evidence>
<keyword evidence="12" id="KW-0326">Glycosidase</keyword>
<keyword evidence="7 20" id="KW-0378">Hydrolase</keyword>
<keyword evidence="9 16" id="KW-1015">Disulfide bond</keyword>
<feature type="binding site" evidence="15">
    <location>
        <position position="137"/>
    </location>
    <ligand>
        <name>Ca(2+)</name>
        <dbReference type="ChEBI" id="CHEBI:29108"/>
        <label>1</label>
    </ligand>
</feature>
<evidence type="ECO:0000256" key="17">
    <source>
        <dbReference type="PIRSR" id="PIRSR001024-5"/>
    </source>
</evidence>
<keyword evidence="6 18" id="KW-0732">Signal</keyword>
<dbReference type="GO" id="GO:0005509">
    <property type="term" value="F:calcium ion binding"/>
    <property type="evidence" value="ECO:0007669"/>
    <property type="project" value="InterPro"/>
</dbReference>
<feature type="active site" description="Nucleophile" evidence="13">
    <location>
        <position position="230"/>
    </location>
</feature>
<feature type="binding site" evidence="17">
    <location>
        <position position="99"/>
    </location>
    <ligand>
        <name>substrate</name>
    </ligand>
</feature>
<evidence type="ECO:0000256" key="12">
    <source>
        <dbReference type="ARBA" id="ARBA00023295"/>
    </source>
</evidence>
<evidence type="ECO:0000256" key="8">
    <source>
        <dbReference type="ARBA" id="ARBA00022837"/>
    </source>
</evidence>
<feature type="binding site" evidence="15">
    <location>
        <position position="234"/>
    </location>
    <ligand>
        <name>Ca(2+)</name>
        <dbReference type="ChEBI" id="CHEBI:29108"/>
        <label>1</label>
    </ligand>
</feature>
<dbReference type="InterPro" id="IPR006047">
    <property type="entry name" value="GH13_cat_dom"/>
</dbReference>
<feature type="binding site" evidence="15">
    <location>
        <position position="199"/>
    </location>
    <ligand>
        <name>Ca(2+)</name>
        <dbReference type="ChEBI" id="CHEBI:29108"/>
        <label>1</label>
    </ligand>
</feature>
<evidence type="ECO:0000256" key="15">
    <source>
        <dbReference type="PIRSR" id="PIRSR001024-3"/>
    </source>
</evidence>
<evidence type="ECO:0000256" key="7">
    <source>
        <dbReference type="ARBA" id="ARBA00022801"/>
    </source>
</evidence>
<keyword evidence="5 15" id="KW-0479">Metal-binding</keyword>
<feature type="signal peptide" evidence="18">
    <location>
        <begin position="1"/>
        <end position="18"/>
    </location>
</feature>
<dbReference type="CDD" id="cd11319">
    <property type="entry name" value="AmyAc_euk_AmyA"/>
    <property type="match status" value="1"/>
</dbReference>
<dbReference type="EMBL" id="JARJLG010000218">
    <property type="protein sequence ID" value="KAJ7726573.1"/>
    <property type="molecule type" value="Genomic_DNA"/>
</dbReference>
<evidence type="ECO:0000313" key="20">
    <source>
        <dbReference type="EMBL" id="KAJ7726573.1"/>
    </source>
</evidence>
<feature type="binding site" evidence="15">
    <location>
        <position position="254"/>
    </location>
    <ligand>
        <name>Ca(2+)</name>
        <dbReference type="ChEBI" id="CHEBI:29108"/>
        <label>2</label>
    </ligand>
</feature>
<feature type="binding site" evidence="15">
    <location>
        <position position="230"/>
    </location>
    <ligand>
        <name>Ca(2+)</name>
        <dbReference type="ChEBI" id="CHEBI:29108"/>
        <label>2</label>
    </ligand>
</feature>
<dbReference type="SUPFAM" id="SSF51011">
    <property type="entry name" value="Glycosyl hydrolase domain"/>
    <property type="match status" value="1"/>
</dbReference>
<dbReference type="InterPro" id="IPR013777">
    <property type="entry name" value="A-amylase-like"/>
</dbReference>
<dbReference type="Pfam" id="PF00128">
    <property type="entry name" value="Alpha-amylase"/>
    <property type="match status" value="1"/>
</dbReference>
<dbReference type="GO" id="GO:0004556">
    <property type="term" value="F:alpha-amylase activity"/>
    <property type="evidence" value="ECO:0007669"/>
    <property type="project" value="UniProtKB-EC"/>
</dbReference>
<reference evidence="20" key="1">
    <citation type="submission" date="2023-03" db="EMBL/GenBank/DDBJ databases">
        <title>Massive genome expansion in bonnet fungi (Mycena s.s.) driven by repeated elements and novel gene families across ecological guilds.</title>
        <authorList>
            <consortium name="Lawrence Berkeley National Laboratory"/>
            <person name="Harder C.B."/>
            <person name="Miyauchi S."/>
            <person name="Viragh M."/>
            <person name="Kuo A."/>
            <person name="Thoen E."/>
            <person name="Andreopoulos B."/>
            <person name="Lu D."/>
            <person name="Skrede I."/>
            <person name="Drula E."/>
            <person name="Henrissat B."/>
            <person name="Morin E."/>
            <person name="Kohler A."/>
            <person name="Barry K."/>
            <person name="LaButti K."/>
            <person name="Morin E."/>
            <person name="Salamov A."/>
            <person name="Lipzen A."/>
            <person name="Mereny Z."/>
            <person name="Hegedus B."/>
            <person name="Baldrian P."/>
            <person name="Stursova M."/>
            <person name="Weitz H."/>
            <person name="Taylor A."/>
            <person name="Grigoriev I.V."/>
            <person name="Nagy L.G."/>
            <person name="Martin F."/>
            <person name="Kauserud H."/>
        </authorList>
    </citation>
    <scope>NUCLEOTIDE SEQUENCE</scope>
    <source>
        <strain evidence="20">CBHHK188m</strain>
    </source>
</reference>
<dbReference type="Gene3D" id="3.20.20.80">
    <property type="entry name" value="Glycosidases"/>
    <property type="match status" value="1"/>
</dbReference>
<feature type="chain" id="PRO_5042286269" description="alpha-amylase" evidence="18">
    <location>
        <begin position="19"/>
        <end position="537"/>
    </location>
</feature>
<keyword evidence="8 15" id="KW-0106">Calcium</keyword>
<feature type="binding site" evidence="15">
    <location>
        <position position="186"/>
    </location>
    <ligand>
        <name>Ca(2+)</name>
        <dbReference type="ChEBI" id="CHEBI:29108"/>
        <label>1</label>
    </ligand>
</feature>
<dbReference type="Proteomes" id="UP001215280">
    <property type="component" value="Unassembled WGS sequence"/>
</dbReference>
<name>A0AAD7HSU4_9AGAR</name>
<dbReference type="SUPFAM" id="SSF51445">
    <property type="entry name" value="(Trans)glycosidases"/>
    <property type="match status" value="1"/>
</dbReference>